<accession>A0A183P7Q9</accession>
<keyword evidence="1" id="KW-0175">Coiled coil</keyword>
<evidence type="ECO:0000256" key="1">
    <source>
        <dbReference type="ARBA" id="ARBA00023054"/>
    </source>
</evidence>
<name>A0A183P7Q9_9TREM</name>
<gene>
    <name evidence="2" type="ORF">SMTD_LOCUS10395</name>
</gene>
<dbReference type="EMBL" id="UZAL01030528">
    <property type="protein sequence ID" value="VDP54283.1"/>
    <property type="molecule type" value="Genomic_DNA"/>
</dbReference>
<reference evidence="2 3" key="1">
    <citation type="submission" date="2018-11" db="EMBL/GenBank/DDBJ databases">
        <authorList>
            <consortium name="Pathogen Informatics"/>
        </authorList>
    </citation>
    <scope>NUCLEOTIDE SEQUENCE [LARGE SCALE GENOMIC DNA]</scope>
    <source>
        <strain>Denwood</strain>
        <strain evidence="3">Zambia</strain>
    </source>
</reference>
<evidence type="ECO:0000313" key="2">
    <source>
        <dbReference type="EMBL" id="VDP54283.1"/>
    </source>
</evidence>
<dbReference type="Pfam" id="PF13815">
    <property type="entry name" value="Dzip-like_N"/>
    <property type="match status" value="1"/>
</dbReference>
<dbReference type="PANTHER" id="PTHR21502">
    <property type="entry name" value="ZINC FINGER PROTEIN DZIP1"/>
    <property type="match status" value="1"/>
</dbReference>
<dbReference type="GO" id="GO:0005737">
    <property type="term" value="C:cytoplasm"/>
    <property type="evidence" value="ECO:0007669"/>
    <property type="project" value="UniProtKB-SubCell"/>
</dbReference>
<dbReference type="Proteomes" id="UP000269396">
    <property type="component" value="Unassembled WGS sequence"/>
</dbReference>
<dbReference type="PANTHER" id="PTHR21502:SF3">
    <property type="entry name" value="CILIUM ASSEMBLY PROTEIN DZIP1L"/>
    <property type="match status" value="1"/>
</dbReference>
<keyword evidence="3" id="KW-1185">Reference proteome</keyword>
<dbReference type="STRING" id="31246.A0A183P7Q9"/>
<dbReference type="InterPro" id="IPR051241">
    <property type="entry name" value="DZIP_RILPL"/>
</dbReference>
<sequence>MPEHRLPRRAMLSGIGDASIDVNRITKDVDIESLQEILSSVTFCDITNEIDTRYVDNNLIKLFQLAQLLVEYLLVSSRFTNTKSVVYSDSTSLILLIQKEFPHIHA</sequence>
<evidence type="ECO:0000313" key="3">
    <source>
        <dbReference type="Proteomes" id="UP000269396"/>
    </source>
</evidence>
<dbReference type="InterPro" id="IPR032714">
    <property type="entry name" value="DZIP1_N"/>
</dbReference>
<proteinExistence type="predicted"/>
<dbReference type="AlphaFoldDB" id="A0A183P7Q9"/>
<organism evidence="2 3">
    <name type="scientific">Schistosoma mattheei</name>
    <dbReference type="NCBI Taxonomy" id="31246"/>
    <lineage>
        <taxon>Eukaryota</taxon>
        <taxon>Metazoa</taxon>
        <taxon>Spiralia</taxon>
        <taxon>Lophotrochozoa</taxon>
        <taxon>Platyhelminthes</taxon>
        <taxon>Trematoda</taxon>
        <taxon>Digenea</taxon>
        <taxon>Strigeidida</taxon>
        <taxon>Schistosomatoidea</taxon>
        <taxon>Schistosomatidae</taxon>
        <taxon>Schistosoma</taxon>
    </lineage>
</organism>
<dbReference type="GO" id="GO:0008270">
    <property type="term" value="F:zinc ion binding"/>
    <property type="evidence" value="ECO:0007669"/>
    <property type="project" value="UniProtKB-KW"/>
</dbReference>
<protein>
    <submittedName>
        <fullName evidence="2">Uncharacterized protein</fullName>
    </submittedName>
</protein>